<dbReference type="EMBL" id="JAKOGI010002001">
    <property type="protein sequence ID" value="KAJ8423308.1"/>
    <property type="molecule type" value="Genomic_DNA"/>
</dbReference>
<evidence type="ECO:0000313" key="5">
    <source>
        <dbReference type="Proteomes" id="UP001153076"/>
    </source>
</evidence>
<dbReference type="InterPro" id="IPR047873">
    <property type="entry name" value="Ribosomal_uL16"/>
</dbReference>
<gene>
    <name evidence="4" type="ORF">Cgig2_022102</name>
</gene>
<accession>A0A9Q1GRJ2</accession>
<dbReference type="InterPro" id="IPR036920">
    <property type="entry name" value="Ribosomal_uL16_sf"/>
</dbReference>
<evidence type="ECO:0000256" key="2">
    <source>
        <dbReference type="ARBA" id="ARBA00022980"/>
    </source>
</evidence>
<comment type="caution">
    <text evidence="4">The sequence shown here is derived from an EMBL/GenBank/DDBJ whole genome shotgun (WGS) entry which is preliminary data.</text>
</comment>
<dbReference type="SUPFAM" id="SSF54686">
    <property type="entry name" value="Ribosomal protein L16p/L10e"/>
    <property type="match status" value="1"/>
</dbReference>
<keyword evidence="3" id="KW-0687">Ribonucleoprotein</keyword>
<dbReference type="PANTHER" id="PTHR35928">
    <property type="entry name" value="RIBOSOMAL PROTEIN S3, MITOCHONDRIAL"/>
    <property type="match status" value="1"/>
</dbReference>
<dbReference type="GO" id="GO:0003735">
    <property type="term" value="F:structural constituent of ribosome"/>
    <property type="evidence" value="ECO:0007669"/>
    <property type="project" value="InterPro"/>
</dbReference>
<evidence type="ECO:0000313" key="4">
    <source>
        <dbReference type="EMBL" id="KAJ8423308.1"/>
    </source>
</evidence>
<organism evidence="4 5">
    <name type="scientific">Carnegiea gigantea</name>
    <dbReference type="NCBI Taxonomy" id="171969"/>
    <lineage>
        <taxon>Eukaryota</taxon>
        <taxon>Viridiplantae</taxon>
        <taxon>Streptophyta</taxon>
        <taxon>Embryophyta</taxon>
        <taxon>Tracheophyta</taxon>
        <taxon>Spermatophyta</taxon>
        <taxon>Magnoliopsida</taxon>
        <taxon>eudicotyledons</taxon>
        <taxon>Gunneridae</taxon>
        <taxon>Pentapetalae</taxon>
        <taxon>Caryophyllales</taxon>
        <taxon>Cactineae</taxon>
        <taxon>Cactaceae</taxon>
        <taxon>Cactoideae</taxon>
        <taxon>Echinocereeae</taxon>
        <taxon>Carnegiea</taxon>
    </lineage>
</organism>
<protein>
    <submittedName>
        <fullName evidence="4">Uncharacterized protein</fullName>
    </submittedName>
</protein>
<evidence type="ECO:0000256" key="3">
    <source>
        <dbReference type="ARBA" id="ARBA00023274"/>
    </source>
</evidence>
<keyword evidence="5" id="KW-1185">Reference proteome</keyword>
<name>A0A9Q1GRJ2_9CARY</name>
<dbReference type="Proteomes" id="UP001153076">
    <property type="component" value="Unassembled WGS sequence"/>
</dbReference>
<dbReference type="GO" id="GO:0005840">
    <property type="term" value="C:ribosome"/>
    <property type="evidence" value="ECO:0007669"/>
    <property type="project" value="UniProtKB-KW"/>
</dbReference>
<dbReference type="Gene3D" id="3.90.1170.10">
    <property type="entry name" value="Ribosomal protein L10e/L16"/>
    <property type="match status" value="1"/>
</dbReference>
<evidence type="ECO:0000256" key="1">
    <source>
        <dbReference type="ARBA" id="ARBA00008931"/>
    </source>
</evidence>
<dbReference type="InterPro" id="IPR044954">
    <property type="entry name" value="Ribosomal_uS3m_plant"/>
</dbReference>
<keyword evidence="2" id="KW-0689">Ribosomal protein</keyword>
<comment type="similarity">
    <text evidence="1">Belongs to the universal ribosomal protein uL16 family.</text>
</comment>
<dbReference type="PANTHER" id="PTHR35928:SF2">
    <property type="entry name" value="SMALL RIBOSOMAL SUBUNIT PROTEIN US3M"/>
    <property type="match status" value="1"/>
</dbReference>
<dbReference type="Pfam" id="PF00252">
    <property type="entry name" value="Ribosomal_L16"/>
    <property type="match status" value="1"/>
</dbReference>
<dbReference type="AlphaFoldDB" id="A0A9Q1GRJ2"/>
<proteinExistence type="inferred from homology"/>
<reference evidence="4" key="1">
    <citation type="submission" date="2022-04" db="EMBL/GenBank/DDBJ databases">
        <title>Carnegiea gigantea Genome sequencing and assembly v2.</title>
        <authorList>
            <person name="Copetti D."/>
            <person name="Sanderson M.J."/>
            <person name="Burquez A."/>
            <person name="Wojciechowski M.F."/>
        </authorList>
    </citation>
    <scope>NUCLEOTIDE SEQUENCE</scope>
    <source>
        <strain evidence="4">SGP5-SGP5p</strain>
        <tissue evidence="4">Aerial part</tissue>
    </source>
</reference>
<dbReference type="GO" id="GO:1990904">
    <property type="term" value="C:ribonucleoprotein complex"/>
    <property type="evidence" value="ECO:0007669"/>
    <property type="project" value="UniProtKB-KW"/>
</dbReference>
<sequence>MLEKMLNLMGKDKVMKLIEKFIDNRGIRELINGIEMMIEIILKNRRIPYGCNSYLNEVRKMRSFLANRVKTSTLIELKKIKSVYQSASLIAQDISVKSKNKSAEIARTECGKYGKASYDTRKSIMLLRKYLLVTESLVSKCGFLIVKNEKDVPYPKRTKYSKYHKARCSRGCKPDSTQLGFGRYGTKSLRAGRLSYRAIEAVPRAII</sequence>
<dbReference type="OrthoDB" id="1543668at2759"/>
<dbReference type="GO" id="GO:0006412">
    <property type="term" value="P:translation"/>
    <property type="evidence" value="ECO:0007669"/>
    <property type="project" value="InterPro"/>
</dbReference>